<evidence type="ECO:0000256" key="2">
    <source>
        <dbReference type="ARBA" id="ARBA00022723"/>
    </source>
</evidence>
<organism evidence="11 12">
    <name type="scientific">Coccomyxa viridis</name>
    <dbReference type="NCBI Taxonomy" id="1274662"/>
    <lineage>
        <taxon>Eukaryota</taxon>
        <taxon>Viridiplantae</taxon>
        <taxon>Chlorophyta</taxon>
        <taxon>core chlorophytes</taxon>
        <taxon>Trebouxiophyceae</taxon>
        <taxon>Trebouxiophyceae incertae sedis</taxon>
        <taxon>Coccomyxaceae</taxon>
        <taxon>Coccomyxa</taxon>
    </lineage>
</organism>
<evidence type="ECO:0000256" key="3">
    <source>
        <dbReference type="ARBA" id="ARBA00022771"/>
    </source>
</evidence>
<keyword evidence="6" id="KW-0805">Transcription regulation</keyword>
<name>A0AAV1I924_9CHLO</name>
<keyword evidence="4" id="KW-0862">Zinc</keyword>
<keyword evidence="3" id="KW-0863">Zinc-finger</keyword>
<evidence type="ECO:0000256" key="10">
    <source>
        <dbReference type="RuleBase" id="RU261113"/>
    </source>
</evidence>
<evidence type="ECO:0000256" key="6">
    <source>
        <dbReference type="ARBA" id="ARBA00023015"/>
    </source>
</evidence>
<accession>A0AAV1I924</accession>
<dbReference type="EMBL" id="CAUYUE010000008">
    <property type="protein sequence ID" value="CAK0783187.1"/>
    <property type="molecule type" value="Genomic_DNA"/>
</dbReference>
<dbReference type="AlphaFoldDB" id="A0AAV1I924"/>
<dbReference type="GO" id="GO:0070461">
    <property type="term" value="C:SAGA-type complex"/>
    <property type="evidence" value="ECO:0007669"/>
    <property type="project" value="UniProtKB-ARBA"/>
</dbReference>
<evidence type="ECO:0000313" key="11">
    <source>
        <dbReference type="EMBL" id="CAK0783187.1"/>
    </source>
</evidence>
<keyword evidence="12" id="KW-1185">Reference proteome</keyword>
<evidence type="ECO:0000256" key="9">
    <source>
        <dbReference type="ARBA" id="ARBA00023242"/>
    </source>
</evidence>
<comment type="similarity">
    <text evidence="10">Belongs to the SGF11 family.</text>
</comment>
<sequence>MGQIPPRKDAKYFLYREDLLRKRLDFVKHLNSDIRCNKGVLAQTVAAYSDILDEILTDIAVQSHRAVRTGMVTKDLEASRKALTAPLPGPPLPVYHPGKKAKAPLLDVFGHVVSQQSREEVSCMHCNRRIAACRFAPHLEKCLGKGRNASRLASRRGGD</sequence>
<dbReference type="Pfam" id="PF08209">
    <property type="entry name" value="Sgf11"/>
    <property type="match status" value="1"/>
</dbReference>
<evidence type="ECO:0000256" key="8">
    <source>
        <dbReference type="ARBA" id="ARBA00023163"/>
    </source>
</evidence>
<dbReference type="InterPro" id="IPR013246">
    <property type="entry name" value="SAGA_su_Sgf11"/>
</dbReference>
<keyword evidence="2" id="KW-0479">Metal-binding</keyword>
<dbReference type="GO" id="GO:0008270">
    <property type="term" value="F:zinc ion binding"/>
    <property type="evidence" value="ECO:0007669"/>
    <property type="project" value="UniProtKB-KW"/>
</dbReference>
<evidence type="ECO:0000313" key="12">
    <source>
        <dbReference type="Proteomes" id="UP001314263"/>
    </source>
</evidence>
<keyword evidence="5" id="KW-0156">Chromatin regulator</keyword>
<reference evidence="11 12" key="1">
    <citation type="submission" date="2023-10" db="EMBL/GenBank/DDBJ databases">
        <authorList>
            <person name="Maclean D."/>
            <person name="Macfadyen A."/>
        </authorList>
    </citation>
    <scope>NUCLEOTIDE SEQUENCE [LARGE SCALE GENOMIC DNA]</scope>
</reference>
<protein>
    <recommendedName>
        <fullName evidence="10">SAGA-associated factor 11</fullName>
    </recommendedName>
</protein>
<keyword evidence="7 10" id="KW-0010">Activator</keyword>
<dbReference type="GO" id="GO:0006325">
    <property type="term" value="P:chromatin organization"/>
    <property type="evidence" value="ECO:0007669"/>
    <property type="project" value="UniProtKB-KW"/>
</dbReference>
<dbReference type="GO" id="GO:0071819">
    <property type="term" value="C:DUBm complex"/>
    <property type="evidence" value="ECO:0007669"/>
    <property type="project" value="UniProtKB-ARBA"/>
</dbReference>
<evidence type="ECO:0000256" key="4">
    <source>
        <dbReference type="ARBA" id="ARBA00022833"/>
    </source>
</evidence>
<evidence type="ECO:0000256" key="7">
    <source>
        <dbReference type="ARBA" id="ARBA00023159"/>
    </source>
</evidence>
<gene>
    <name evidence="11" type="ORF">CVIRNUC_006386</name>
</gene>
<dbReference type="FunFam" id="3.30.160.60:FF:000118">
    <property type="entry name" value="Ataxin-7-like protein 3"/>
    <property type="match status" value="1"/>
</dbReference>
<proteinExistence type="inferred from homology"/>
<keyword evidence="8" id="KW-0804">Transcription</keyword>
<comment type="subcellular location">
    <subcellularLocation>
        <location evidence="1 10">Nucleus</location>
    </subcellularLocation>
</comment>
<dbReference type="Gene3D" id="3.30.160.60">
    <property type="entry name" value="Classic Zinc Finger"/>
    <property type="match status" value="1"/>
</dbReference>
<dbReference type="Proteomes" id="UP001314263">
    <property type="component" value="Unassembled WGS sequence"/>
</dbReference>
<keyword evidence="9" id="KW-0539">Nucleus</keyword>
<evidence type="ECO:0000256" key="5">
    <source>
        <dbReference type="ARBA" id="ARBA00022853"/>
    </source>
</evidence>
<dbReference type="PANTHER" id="PTHR47674:SF3">
    <property type="entry name" value="SAGA-ASSOCIATED FACTOR 11"/>
    <property type="match status" value="1"/>
</dbReference>
<evidence type="ECO:0000256" key="1">
    <source>
        <dbReference type="ARBA" id="ARBA00004123"/>
    </source>
</evidence>
<comment type="caution">
    <text evidence="11">The sequence shown here is derived from an EMBL/GenBank/DDBJ whole genome shotgun (WGS) entry which is preliminary data.</text>
</comment>
<dbReference type="PANTHER" id="PTHR47674">
    <property type="entry name" value="SAGA-ASSOCIATED FACTOR 11"/>
    <property type="match status" value="1"/>
</dbReference>